<dbReference type="InterPro" id="IPR020945">
    <property type="entry name" value="DMSO/NO3_reduct_chaperone"/>
</dbReference>
<dbReference type="Pfam" id="PF02613">
    <property type="entry name" value="Nitrate_red_del"/>
    <property type="match status" value="1"/>
</dbReference>
<name>A0A3N0ACP1_9ACTN</name>
<dbReference type="Proteomes" id="UP000309454">
    <property type="component" value="Unassembled WGS sequence"/>
</dbReference>
<dbReference type="InterPro" id="IPR050289">
    <property type="entry name" value="TorD/DmsD_chaperones"/>
</dbReference>
<accession>A0A3N0ACP1</accession>
<evidence type="ECO:0000313" key="3">
    <source>
        <dbReference type="Proteomes" id="UP000309454"/>
    </source>
</evidence>
<evidence type="ECO:0000313" key="2">
    <source>
        <dbReference type="EMBL" id="TJW12137.1"/>
    </source>
</evidence>
<dbReference type="PANTHER" id="PTHR34227:SF11">
    <property type="entry name" value="CHAPERONE PROTEIN TORD"/>
    <property type="match status" value="1"/>
</dbReference>
<reference evidence="2 3" key="1">
    <citation type="submission" date="2019-04" db="EMBL/GenBank/DDBJ databases">
        <title>Microbes associate with the intestines of laboratory mice.</title>
        <authorList>
            <person name="Navarre W."/>
            <person name="Wong E."/>
            <person name="Huang K.C."/>
            <person name="Tropini C."/>
            <person name="Ng K."/>
            <person name="Yu B."/>
        </authorList>
    </citation>
    <scope>NUCLEOTIDE SEQUENCE [LARGE SCALE GENOMIC DNA]</scope>
    <source>
        <strain evidence="2 3">NM48_B13</strain>
    </source>
</reference>
<dbReference type="OrthoDB" id="3177277at2"/>
<gene>
    <name evidence="2" type="ORF">E5982_00560</name>
</gene>
<comment type="caution">
    <text evidence="2">The sequence shown here is derived from an EMBL/GenBank/DDBJ whole genome shotgun (WGS) entry which is preliminary data.</text>
</comment>
<evidence type="ECO:0000256" key="1">
    <source>
        <dbReference type="ARBA" id="ARBA00023186"/>
    </source>
</evidence>
<dbReference type="SUPFAM" id="SSF89155">
    <property type="entry name" value="TorD-like"/>
    <property type="match status" value="1"/>
</dbReference>
<keyword evidence="3" id="KW-1185">Reference proteome</keyword>
<dbReference type="EMBL" id="SSTM01000001">
    <property type="protein sequence ID" value="TJW12137.1"/>
    <property type="molecule type" value="Genomic_DNA"/>
</dbReference>
<dbReference type="Gene3D" id="1.10.3480.10">
    <property type="entry name" value="TorD-like"/>
    <property type="match status" value="1"/>
</dbReference>
<protein>
    <recommendedName>
        <fullName evidence="4">Molecular chaperone TorD family protein</fullName>
    </recommendedName>
</protein>
<keyword evidence="1" id="KW-0143">Chaperone</keyword>
<evidence type="ECO:0008006" key="4">
    <source>
        <dbReference type="Google" id="ProtNLM"/>
    </source>
</evidence>
<proteinExistence type="predicted"/>
<sequence>MKGAFMENDETIHLSTADVKQLLRNRTVFYRMLSSLYHEPLSEEQIEAMATSDLIEYGKGEGLMSRGINDMACYLRRRNSGTRRELAVDFTMSFGGMGNLNEKNALPIRSLFMSESDHAFFAEGYREAFAAYKQSCVKKAEGVDYPEDHLMFMFQFMALLSERADELLSRRDIDGALADLKAAREFLEKQILSWFPAFSQRAEIFMTTRFYKGILKMTQGYLEDDIDVLDAAIEAIEGSEEG</sequence>
<dbReference type="InterPro" id="IPR036411">
    <property type="entry name" value="TorD-like_sf"/>
</dbReference>
<dbReference type="PANTHER" id="PTHR34227">
    <property type="entry name" value="CHAPERONE PROTEIN YCDY"/>
    <property type="match status" value="1"/>
</dbReference>
<organism evidence="2 3">
    <name type="scientific">Parvibacter caecicola</name>
    <dbReference type="NCBI Taxonomy" id="747645"/>
    <lineage>
        <taxon>Bacteria</taxon>
        <taxon>Bacillati</taxon>
        <taxon>Actinomycetota</taxon>
        <taxon>Coriobacteriia</taxon>
        <taxon>Coriobacteriales</taxon>
        <taxon>Coriobacteriaceae</taxon>
        <taxon>Parvibacter</taxon>
    </lineage>
</organism>
<dbReference type="AlphaFoldDB" id="A0A3N0ACP1"/>